<evidence type="ECO:0000313" key="3">
    <source>
        <dbReference type="Proteomes" id="UP001497480"/>
    </source>
</evidence>
<reference evidence="2 3" key="1">
    <citation type="submission" date="2024-03" db="EMBL/GenBank/DDBJ databases">
        <authorList>
            <person name="Martinez-Hernandez J."/>
        </authorList>
    </citation>
    <scope>NUCLEOTIDE SEQUENCE [LARGE SCALE GENOMIC DNA]</scope>
</reference>
<organism evidence="2 3">
    <name type="scientific">Lupinus luteus</name>
    <name type="common">European yellow lupine</name>
    <dbReference type="NCBI Taxonomy" id="3873"/>
    <lineage>
        <taxon>Eukaryota</taxon>
        <taxon>Viridiplantae</taxon>
        <taxon>Streptophyta</taxon>
        <taxon>Embryophyta</taxon>
        <taxon>Tracheophyta</taxon>
        <taxon>Spermatophyta</taxon>
        <taxon>Magnoliopsida</taxon>
        <taxon>eudicotyledons</taxon>
        <taxon>Gunneridae</taxon>
        <taxon>Pentapetalae</taxon>
        <taxon>rosids</taxon>
        <taxon>fabids</taxon>
        <taxon>Fabales</taxon>
        <taxon>Fabaceae</taxon>
        <taxon>Papilionoideae</taxon>
        <taxon>50 kb inversion clade</taxon>
        <taxon>genistoids sensu lato</taxon>
        <taxon>core genistoids</taxon>
        <taxon>Genisteae</taxon>
        <taxon>Lupinus</taxon>
    </lineage>
</organism>
<keyword evidence="3" id="KW-1185">Reference proteome</keyword>
<name>A0AAV1XS02_LUPLU</name>
<feature type="region of interest" description="Disordered" evidence="1">
    <location>
        <begin position="35"/>
        <end position="79"/>
    </location>
</feature>
<dbReference type="Proteomes" id="UP001497480">
    <property type="component" value="Unassembled WGS sequence"/>
</dbReference>
<comment type="caution">
    <text evidence="2">The sequence shown here is derived from an EMBL/GenBank/DDBJ whole genome shotgun (WGS) entry which is preliminary data.</text>
</comment>
<proteinExistence type="predicted"/>
<evidence type="ECO:0000313" key="2">
    <source>
        <dbReference type="EMBL" id="CAL0324515.1"/>
    </source>
</evidence>
<evidence type="ECO:0000256" key="1">
    <source>
        <dbReference type="SAM" id="MobiDB-lite"/>
    </source>
</evidence>
<protein>
    <submittedName>
        <fullName evidence="2">Uncharacterized protein</fullName>
    </submittedName>
</protein>
<dbReference type="EMBL" id="CAXHTB010000018">
    <property type="protein sequence ID" value="CAL0324515.1"/>
    <property type="molecule type" value="Genomic_DNA"/>
</dbReference>
<sequence length="105" mass="11648">MAESSENMTPKKPAVFSESEIEVAKLLIQLSTSNNTICSNNKAEGDDDAESSIAATTGEDDDDDDDDDEDEEDIGYGSKLRYRDIEDIYNSTEPISENKAKRVKY</sequence>
<gene>
    <name evidence="2" type="ORF">LLUT_LOCUS25575</name>
</gene>
<dbReference type="PANTHER" id="PTHR35167:SF3">
    <property type="entry name" value="OS05G0216466 PROTEIN"/>
    <property type="match status" value="1"/>
</dbReference>
<dbReference type="PANTHER" id="PTHR35167">
    <property type="entry name" value="OS05G0216466 PROTEIN"/>
    <property type="match status" value="1"/>
</dbReference>
<accession>A0AAV1XS02</accession>
<feature type="compositionally biased region" description="Acidic residues" evidence="1">
    <location>
        <begin position="58"/>
        <end position="74"/>
    </location>
</feature>
<dbReference type="AlphaFoldDB" id="A0AAV1XS02"/>